<dbReference type="EMBL" id="CP027226">
    <property type="protein sequence ID" value="AVM43150.1"/>
    <property type="molecule type" value="Genomic_DNA"/>
</dbReference>
<keyword evidence="2" id="KW-1185">Reference proteome</keyword>
<proteinExistence type="predicted"/>
<reference evidence="2" key="1">
    <citation type="submission" date="2018-02" db="EMBL/GenBank/DDBJ databases">
        <authorList>
            <person name="Holder M.E."/>
            <person name="Ajami N.J."/>
            <person name="Petrosino J.F."/>
        </authorList>
    </citation>
    <scope>NUCLEOTIDE SEQUENCE [LARGE SCALE GENOMIC DNA]</scope>
    <source>
        <strain evidence="2">CCUG 47711</strain>
    </source>
</reference>
<dbReference type="OrthoDB" id="1699217at2"/>
<dbReference type="AlphaFoldDB" id="A0A2S0KQ36"/>
<protein>
    <submittedName>
        <fullName evidence="1">Uncharacterized protein</fullName>
    </submittedName>
</protein>
<dbReference type="RefSeq" id="WP_106013093.1">
    <property type="nucleotide sequence ID" value="NZ_CP027226.1"/>
</dbReference>
<evidence type="ECO:0000313" key="1">
    <source>
        <dbReference type="EMBL" id="AVM43150.1"/>
    </source>
</evidence>
<organism evidence="1 2">
    <name type="scientific">Fastidiosipila sanguinis</name>
    <dbReference type="NCBI Taxonomy" id="236753"/>
    <lineage>
        <taxon>Bacteria</taxon>
        <taxon>Bacillati</taxon>
        <taxon>Bacillota</taxon>
        <taxon>Clostridia</taxon>
        <taxon>Eubacteriales</taxon>
        <taxon>Oscillospiraceae</taxon>
        <taxon>Fastidiosipila</taxon>
    </lineage>
</organism>
<gene>
    <name evidence="1" type="ORF">C5Q98_06115</name>
</gene>
<dbReference type="KEGG" id="fsa:C5Q98_06115"/>
<evidence type="ECO:0000313" key="2">
    <source>
        <dbReference type="Proteomes" id="UP000237947"/>
    </source>
</evidence>
<dbReference type="Proteomes" id="UP000237947">
    <property type="component" value="Chromosome"/>
</dbReference>
<name>A0A2S0KQ36_9FIRM</name>
<sequence>MAEEKKRKAVYNREADKRWRDKNKEHAGYLRDRTSARRFLKKKATEDDLLEMEELITERRKELAEMEEMNRII</sequence>
<accession>A0A2S0KQ36</accession>